<dbReference type="RefSeq" id="WP_213421061.1">
    <property type="nucleotide sequence ID" value="NZ_JAHBND010000591.1"/>
</dbReference>
<accession>A0AAW4KYU6</accession>
<organism evidence="1 2">
    <name type="scientific">Vibrio cholerae</name>
    <dbReference type="NCBI Taxonomy" id="666"/>
    <lineage>
        <taxon>Bacteria</taxon>
        <taxon>Pseudomonadati</taxon>
        <taxon>Pseudomonadota</taxon>
        <taxon>Gammaproteobacteria</taxon>
        <taxon>Vibrionales</taxon>
        <taxon>Vibrionaceae</taxon>
        <taxon>Vibrio</taxon>
    </lineage>
</organism>
<reference evidence="1" key="2">
    <citation type="submission" date="2023-08" db="EMBL/GenBank/DDBJ databases">
        <title>Vibrio cholerae Outbreaks in Tanzania Exemplify Founder Flush: Simultaneous Increases in Population Size and Genetic Diversity.</title>
        <authorList>
            <person name="Debes A.K."/>
            <person name="Mohammed A."/>
            <person name="Maseke I."/>
            <person name="Almeida M."/>
            <person name="Li S."/>
            <person name="Matimba H."/>
            <person name="Joachim A."/>
            <person name="Mizinduko M."/>
            <person name="Nyanga S."/>
            <person name="Kelly M."/>
            <person name="Kachwamba Y."/>
            <person name="Schaffer A.M."/>
            <person name="Nyanga A.S."/>
            <person name="Mghamba J."/>
            <person name="Mosha F.S."/>
            <person name="Sack D.A."/>
            <person name="Stine O.C."/>
        </authorList>
    </citation>
    <scope>NUCLEOTIDE SEQUENCE</scope>
    <source>
        <strain evidence="1">TDS0091212</strain>
    </source>
</reference>
<gene>
    <name evidence="1" type="ORF">KIN13_15080</name>
</gene>
<dbReference type="AlphaFoldDB" id="A0AAW4KYU6"/>
<feature type="non-terminal residue" evidence="1">
    <location>
        <position position="83"/>
    </location>
</feature>
<protein>
    <submittedName>
        <fullName evidence="1">Uncharacterized protein</fullName>
    </submittedName>
</protein>
<sequence>MDRRLATAALPRISALSLAIRLGVAGLVMGLASPDVFAACSPASPTAGATVTCTGVPSLPLFLNTFSSAVNSLAANVNAGAQL</sequence>
<evidence type="ECO:0000313" key="2">
    <source>
        <dbReference type="Proteomes" id="UP001196338"/>
    </source>
</evidence>
<name>A0AAW4KYU6_VIBCL</name>
<proteinExistence type="predicted"/>
<dbReference type="EMBL" id="JAHBND010000591">
    <property type="protein sequence ID" value="MBS7674741.1"/>
    <property type="molecule type" value="Genomic_DNA"/>
</dbReference>
<reference evidence="1" key="1">
    <citation type="submission" date="2021-05" db="EMBL/GenBank/DDBJ databases">
        <authorList>
            <person name="Stine C."/>
        </authorList>
    </citation>
    <scope>NUCLEOTIDE SEQUENCE</scope>
    <source>
        <strain evidence="1">TDS0091212</strain>
    </source>
</reference>
<evidence type="ECO:0000313" key="1">
    <source>
        <dbReference type="EMBL" id="MBS7674741.1"/>
    </source>
</evidence>
<dbReference type="Proteomes" id="UP001196338">
    <property type="component" value="Unassembled WGS sequence"/>
</dbReference>
<comment type="caution">
    <text evidence="1">The sequence shown here is derived from an EMBL/GenBank/DDBJ whole genome shotgun (WGS) entry which is preliminary data.</text>
</comment>